<proteinExistence type="predicted"/>
<evidence type="ECO:0000259" key="2">
    <source>
        <dbReference type="Pfam" id="PF22936"/>
    </source>
</evidence>
<dbReference type="GO" id="GO:0003964">
    <property type="term" value="F:RNA-directed DNA polymerase activity"/>
    <property type="evidence" value="ECO:0007669"/>
    <property type="project" value="UniProtKB-KW"/>
</dbReference>
<dbReference type="Pfam" id="PF14223">
    <property type="entry name" value="Retrotran_gag_2"/>
    <property type="match status" value="1"/>
</dbReference>
<keyword evidence="4" id="KW-0695">RNA-directed DNA polymerase</keyword>
<dbReference type="EMBL" id="AWWV01012632">
    <property type="protein sequence ID" value="OMO65433.1"/>
    <property type="molecule type" value="Genomic_DNA"/>
</dbReference>
<feature type="domain" description="Retroviral polymerase SH3-like" evidence="3">
    <location>
        <begin position="182"/>
        <end position="214"/>
    </location>
</feature>
<organism evidence="4 5">
    <name type="scientific">Corchorus capsularis</name>
    <name type="common">Jute</name>
    <dbReference type="NCBI Taxonomy" id="210143"/>
    <lineage>
        <taxon>Eukaryota</taxon>
        <taxon>Viridiplantae</taxon>
        <taxon>Streptophyta</taxon>
        <taxon>Embryophyta</taxon>
        <taxon>Tracheophyta</taxon>
        <taxon>Spermatophyta</taxon>
        <taxon>Magnoliopsida</taxon>
        <taxon>eudicotyledons</taxon>
        <taxon>Gunneridae</taxon>
        <taxon>Pentapetalae</taxon>
        <taxon>rosids</taxon>
        <taxon>malvids</taxon>
        <taxon>Malvales</taxon>
        <taxon>Malvaceae</taxon>
        <taxon>Grewioideae</taxon>
        <taxon>Apeibeae</taxon>
        <taxon>Corchorus</taxon>
    </lineage>
</organism>
<feature type="domain" description="Retrovirus-related Pol polyprotein from transposon TNT 1-94-like beta-barrel" evidence="2">
    <location>
        <begin position="91"/>
        <end position="167"/>
    </location>
</feature>
<reference evidence="4 5" key="1">
    <citation type="submission" date="2013-09" db="EMBL/GenBank/DDBJ databases">
        <title>Corchorus capsularis genome sequencing.</title>
        <authorList>
            <person name="Alam M."/>
            <person name="Haque M.S."/>
            <person name="Islam M.S."/>
            <person name="Emdad E.M."/>
            <person name="Islam M.M."/>
            <person name="Ahmed B."/>
            <person name="Halim A."/>
            <person name="Hossen Q.M.M."/>
            <person name="Hossain M.Z."/>
            <person name="Ahmed R."/>
            <person name="Khan M.M."/>
            <person name="Islam R."/>
            <person name="Rashid M.M."/>
            <person name="Khan S.A."/>
            <person name="Rahman M.S."/>
            <person name="Alam M."/>
        </authorList>
    </citation>
    <scope>NUCLEOTIDE SEQUENCE [LARGE SCALE GENOMIC DNA]</scope>
    <source>
        <strain evidence="5">cv. CVL-1</strain>
        <tissue evidence="4">Whole seedling</tissue>
    </source>
</reference>
<dbReference type="Pfam" id="PF25597">
    <property type="entry name" value="SH3_retrovirus"/>
    <property type="match status" value="1"/>
</dbReference>
<dbReference type="AlphaFoldDB" id="A0A1R3H522"/>
<dbReference type="PANTHER" id="PTHR35317">
    <property type="entry name" value="OS04G0629600 PROTEIN"/>
    <property type="match status" value="1"/>
</dbReference>
<evidence type="ECO:0000256" key="1">
    <source>
        <dbReference type="SAM" id="MobiDB-lite"/>
    </source>
</evidence>
<dbReference type="OrthoDB" id="1000022at2759"/>
<comment type="caution">
    <text evidence="4">The sequence shown here is derived from an EMBL/GenBank/DDBJ whole genome shotgun (WGS) entry which is preliminary data.</text>
</comment>
<keyword evidence="5" id="KW-1185">Reference proteome</keyword>
<evidence type="ECO:0000259" key="3">
    <source>
        <dbReference type="Pfam" id="PF25597"/>
    </source>
</evidence>
<accession>A0A1R3H522</accession>
<gene>
    <name evidence="4" type="ORF">CCACVL1_21525</name>
</gene>
<dbReference type="Proteomes" id="UP000188268">
    <property type="component" value="Unassembled WGS sequence"/>
</dbReference>
<feature type="region of interest" description="Disordered" evidence="1">
    <location>
        <begin position="463"/>
        <end position="503"/>
    </location>
</feature>
<dbReference type="Pfam" id="PF22936">
    <property type="entry name" value="Pol_BBD"/>
    <property type="match status" value="1"/>
</dbReference>
<keyword evidence="4" id="KW-0808">Transferase</keyword>
<dbReference type="PANTHER" id="PTHR35317:SF35">
    <property type="entry name" value="DUF4219 DOMAIN-CONTAINING PROTEIN"/>
    <property type="match status" value="1"/>
</dbReference>
<name>A0A1R3H522_COCAP</name>
<dbReference type="InterPro" id="IPR054722">
    <property type="entry name" value="PolX-like_BBD"/>
</dbReference>
<keyword evidence="4" id="KW-0548">Nucleotidyltransferase</keyword>
<protein>
    <submittedName>
        <fullName evidence="4">Reverse transcriptase, RNA-dependent DNA polymerase</fullName>
    </submittedName>
</protein>
<dbReference type="STRING" id="210143.A0A1R3H522"/>
<dbReference type="InterPro" id="IPR057670">
    <property type="entry name" value="SH3_retrovirus"/>
</dbReference>
<evidence type="ECO:0000313" key="4">
    <source>
        <dbReference type="EMBL" id="OMO65433.1"/>
    </source>
</evidence>
<evidence type="ECO:0000313" key="5">
    <source>
        <dbReference type="Proteomes" id="UP000188268"/>
    </source>
</evidence>
<sequence length="511" mass="58207">MEQFQTHLQIKCETRVRDEKVSKNKDAAESSKNKVLMNNKSDKTCFHYGKKGHFIKECWSSSKTNEANIVKDEYYVVVTEVNAVVATNSDFFIDSSATIHICNNKDLFNTYVEDESEVFMGNQVVVRVVGKGNVTLNFTSGQKLTLYHVPDVIRNLVSASLLAKHGFKILLESDKVVITKNGYAQNSKAYRLLDLEWNVIVESIHVEFFENMFVQDNAIHDGSIDRLLNTFEVLSVDVDPKTLKEALASRDAAFWQEAVNDEMDSIMANGTWVLVDLPPGSKPIKNKWVFRRKYNSDGSLQTFKARLVAKGVLEGYSDASWITKIGDNNSTSEAWEILQQEFNGDTKAREVKLQALRRDLENMKMKENETLKEFSSRFLELVNQMKAYGEELLDKKIVSRILNILLQKFDPIVAVIENTKDVESLSGQDLMGSLKSFEQRLLRHFEKSIESAFQSKVVFKSKSDDKRPSTSFQAKADSSRGGRTNRGRFRNSRGRGRGDFGRRPNLRKILV</sequence>
<dbReference type="Gene3D" id="4.10.60.10">
    <property type="entry name" value="Zinc finger, CCHC-type"/>
    <property type="match status" value="1"/>
</dbReference>
<dbReference type="Gramene" id="OMO65433">
    <property type="protein sequence ID" value="OMO65433"/>
    <property type="gene ID" value="CCACVL1_21525"/>
</dbReference>
<feature type="compositionally biased region" description="Basic residues" evidence="1">
    <location>
        <begin position="483"/>
        <end position="495"/>
    </location>
</feature>